<dbReference type="Gene3D" id="3.40.50.300">
    <property type="entry name" value="P-loop containing nucleotide triphosphate hydrolases"/>
    <property type="match status" value="1"/>
</dbReference>
<dbReference type="InterPro" id="IPR051782">
    <property type="entry name" value="ABC_Transporter_VariousFunc"/>
</dbReference>
<dbReference type="InterPro" id="IPR017871">
    <property type="entry name" value="ABC_transporter-like_CS"/>
</dbReference>
<dbReference type="PATRIC" id="fig|1423727.3.peg.980"/>
<dbReference type="InterPro" id="IPR027417">
    <property type="entry name" value="P-loop_NTPase"/>
</dbReference>
<feature type="domain" description="ABC transporter" evidence="4">
    <location>
        <begin position="10"/>
        <end position="235"/>
    </location>
</feature>
<dbReference type="PROSITE" id="PS50893">
    <property type="entry name" value="ABC_TRANSPORTER_2"/>
    <property type="match status" value="1"/>
</dbReference>
<keyword evidence="2" id="KW-0547">Nucleotide-binding</keyword>
<keyword evidence="1" id="KW-0813">Transport</keyword>
<dbReference type="STRING" id="1423727.FC34_GL000974"/>
<reference evidence="5 6" key="1">
    <citation type="journal article" date="2015" name="Genome Announc.">
        <title>Expanding the biotechnology potential of lactobacilli through comparative genomics of 213 strains and associated genera.</title>
        <authorList>
            <person name="Sun Z."/>
            <person name="Harris H.M."/>
            <person name="McCann A."/>
            <person name="Guo C."/>
            <person name="Argimon S."/>
            <person name="Zhang W."/>
            <person name="Yang X."/>
            <person name="Jeffery I.B."/>
            <person name="Cooney J.C."/>
            <person name="Kagawa T.F."/>
            <person name="Liu W."/>
            <person name="Song Y."/>
            <person name="Salvetti E."/>
            <person name="Wrobel A."/>
            <person name="Rasinkangas P."/>
            <person name="Parkhill J."/>
            <person name="Rea M.C."/>
            <person name="O'Sullivan O."/>
            <person name="Ritari J."/>
            <person name="Douillard F.P."/>
            <person name="Paul Ross R."/>
            <person name="Yang R."/>
            <person name="Briner A.E."/>
            <person name="Felis G.E."/>
            <person name="de Vos W.M."/>
            <person name="Barrangou R."/>
            <person name="Klaenhammer T.R."/>
            <person name="Caufield P.W."/>
            <person name="Cui Y."/>
            <person name="Zhang H."/>
            <person name="O'Toole P.W."/>
        </authorList>
    </citation>
    <scope>NUCLEOTIDE SEQUENCE [LARGE SCALE GENOMIC DNA]</scope>
    <source>
        <strain evidence="5 6">DSM 23927</strain>
    </source>
</reference>
<dbReference type="GO" id="GO:0016887">
    <property type="term" value="F:ATP hydrolysis activity"/>
    <property type="evidence" value="ECO:0007669"/>
    <property type="project" value="InterPro"/>
</dbReference>
<dbReference type="SUPFAM" id="SSF52540">
    <property type="entry name" value="P-loop containing nucleoside triphosphate hydrolases"/>
    <property type="match status" value="1"/>
</dbReference>
<name>A0A0R2AX51_9LACO</name>
<evidence type="ECO:0000256" key="2">
    <source>
        <dbReference type="ARBA" id="ARBA00022741"/>
    </source>
</evidence>
<dbReference type="InterPro" id="IPR003593">
    <property type="entry name" value="AAA+_ATPase"/>
</dbReference>
<dbReference type="PROSITE" id="PS00211">
    <property type="entry name" value="ABC_TRANSPORTER_1"/>
    <property type="match status" value="1"/>
</dbReference>
<comment type="caution">
    <text evidence="5">The sequence shown here is derived from an EMBL/GenBank/DDBJ whole genome shotgun (WGS) entry which is preliminary data.</text>
</comment>
<keyword evidence="6" id="KW-1185">Reference proteome</keyword>
<dbReference type="GO" id="GO:0005524">
    <property type="term" value="F:ATP binding"/>
    <property type="evidence" value="ECO:0007669"/>
    <property type="project" value="UniProtKB-KW"/>
</dbReference>
<organism evidence="5 6">
    <name type="scientific">Lacticaseibacillus brantae DSM 23927</name>
    <dbReference type="NCBI Taxonomy" id="1423727"/>
    <lineage>
        <taxon>Bacteria</taxon>
        <taxon>Bacillati</taxon>
        <taxon>Bacillota</taxon>
        <taxon>Bacilli</taxon>
        <taxon>Lactobacillales</taxon>
        <taxon>Lactobacillaceae</taxon>
        <taxon>Lacticaseibacillus</taxon>
    </lineage>
</organism>
<keyword evidence="3" id="KW-0067">ATP-binding</keyword>
<gene>
    <name evidence="5" type="ORF">FC34_GL000974</name>
</gene>
<protein>
    <submittedName>
        <fullName evidence="5">ABC transporter-like protein</fullName>
    </submittedName>
</protein>
<dbReference type="AlphaFoldDB" id="A0A0R2AX51"/>
<dbReference type="InterPro" id="IPR003439">
    <property type="entry name" value="ABC_transporter-like_ATP-bd"/>
</dbReference>
<evidence type="ECO:0000313" key="5">
    <source>
        <dbReference type="EMBL" id="KRM71992.1"/>
    </source>
</evidence>
<dbReference type="EMBL" id="AYZQ01000002">
    <property type="protein sequence ID" value="KRM71992.1"/>
    <property type="molecule type" value="Genomic_DNA"/>
</dbReference>
<proteinExistence type="predicted"/>
<evidence type="ECO:0000313" key="6">
    <source>
        <dbReference type="Proteomes" id="UP000051672"/>
    </source>
</evidence>
<dbReference type="PANTHER" id="PTHR42939:SF1">
    <property type="entry name" value="ABC TRANSPORTER ATP-BINDING PROTEIN ALBC-RELATED"/>
    <property type="match status" value="1"/>
</dbReference>
<dbReference type="PANTHER" id="PTHR42939">
    <property type="entry name" value="ABC TRANSPORTER ATP-BINDING PROTEIN ALBC-RELATED"/>
    <property type="match status" value="1"/>
</dbReference>
<accession>A0A0R2AX51</accession>
<evidence type="ECO:0000256" key="1">
    <source>
        <dbReference type="ARBA" id="ARBA00022448"/>
    </source>
</evidence>
<evidence type="ECO:0000259" key="4">
    <source>
        <dbReference type="PROSITE" id="PS50893"/>
    </source>
</evidence>
<dbReference type="SMART" id="SM00382">
    <property type="entry name" value="AAA"/>
    <property type="match status" value="1"/>
</dbReference>
<dbReference type="Pfam" id="PF00005">
    <property type="entry name" value="ABC_tran"/>
    <property type="match status" value="1"/>
</dbReference>
<dbReference type="Proteomes" id="UP000051672">
    <property type="component" value="Unassembled WGS sequence"/>
</dbReference>
<evidence type="ECO:0000256" key="3">
    <source>
        <dbReference type="ARBA" id="ARBA00022840"/>
    </source>
</evidence>
<sequence length="313" mass="34186">MEVAKMSSVLQMQQVSKQFGQKQVLKSIDLSLEPGHIVGLVGENGAGKSTLMKTILGLLPVNHGTVTVFDQQITLSRHASLDRVGALIEYPSIYPFLSGRKHLHLFAADNTDQDQVNAVIDALDMGSYIDQQAKNYSLGMKQKLGIALAVLNQPDLVILDEPMNGLDPKATRQVRDLIFSMKQNGTTILISSHILSELEKVIDDIIILDQGHIVRNEPMQSLSDESVDYLVLKTSDDATAKQLLAANQFVVPAELADDARVIFAKTSNDTLAQAITQLTAANIAIYDVVHEHNDLEATLLNVLTADQTEVAHD</sequence>